<gene>
    <name evidence="1" type="ORF">METZ01_LOCUS374956</name>
</gene>
<accession>A0A382TK09</accession>
<organism evidence="1">
    <name type="scientific">marine metagenome</name>
    <dbReference type="NCBI Taxonomy" id="408172"/>
    <lineage>
        <taxon>unclassified sequences</taxon>
        <taxon>metagenomes</taxon>
        <taxon>ecological metagenomes</taxon>
    </lineage>
</organism>
<protein>
    <submittedName>
        <fullName evidence="1">Uncharacterized protein</fullName>
    </submittedName>
</protein>
<dbReference type="EMBL" id="UINC01137013">
    <property type="protein sequence ID" value="SVD22102.1"/>
    <property type="molecule type" value="Genomic_DNA"/>
</dbReference>
<sequence length="74" mass="7839">MPTNNTIPPAIIIEPTCFEPNFLASIHEVPVRTKPGAALIDMNCKTFAAGSLKKSASVDSIMKLKSVIISAANI</sequence>
<evidence type="ECO:0000313" key="1">
    <source>
        <dbReference type="EMBL" id="SVD22102.1"/>
    </source>
</evidence>
<feature type="non-terminal residue" evidence="1">
    <location>
        <position position="74"/>
    </location>
</feature>
<proteinExistence type="predicted"/>
<feature type="non-terminal residue" evidence="1">
    <location>
        <position position="1"/>
    </location>
</feature>
<reference evidence="1" key="1">
    <citation type="submission" date="2018-05" db="EMBL/GenBank/DDBJ databases">
        <authorList>
            <person name="Lanie J.A."/>
            <person name="Ng W.-L."/>
            <person name="Kazmierczak K.M."/>
            <person name="Andrzejewski T.M."/>
            <person name="Davidsen T.M."/>
            <person name="Wayne K.J."/>
            <person name="Tettelin H."/>
            <person name="Glass J.I."/>
            <person name="Rusch D."/>
            <person name="Podicherti R."/>
            <person name="Tsui H.-C.T."/>
            <person name="Winkler M.E."/>
        </authorList>
    </citation>
    <scope>NUCLEOTIDE SEQUENCE</scope>
</reference>
<dbReference type="AlphaFoldDB" id="A0A382TK09"/>
<name>A0A382TK09_9ZZZZ</name>